<protein>
    <submittedName>
        <fullName evidence="1">Uncharacterized protein</fullName>
    </submittedName>
</protein>
<evidence type="ECO:0000313" key="1">
    <source>
        <dbReference type="EMBL" id="KGH48629.1"/>
    </source>
</evidence>
<dbReference type="RefSeq" id="WP_036332749.1">
    <property type="nucleotide sequence ID" value="NZ_JPMX01000003.1"/>
</dbReference>
<dbReference type="OrthoDB" id="4163242at2"/>
<comment type="caution">
    <text evidence="1">The sequence shown here is derived from an EMBL/GenBank/DDBJ whole genome shotgun (WGS) entry which is preliminary data.</text>
</comment>
<gene>
    <name evidence="1" type="ORF">IN07_01315</name>
</gene>
<dbReference type="AlphaFoldDB" id="A0A098YDR4"/>
<organism evidence="1 2">
    <name type="scientific">Modestobacter caceresii</name>
    <dbReference type="NCBI Taxonomy" id="1522368"/>
    <lineage>
        <taxon>Bacteria</taxon>
        <taxon>Bacillati</taxon>
        <taxon>Actinomycetota</taxon>
        <taxon>Actinomycetes</taxon>
        <taxon>Geodermatophilales</taxon>
        <taxon>Geodermatophilaceae</taxon>
        <taxon>Modestobacter</taxon>
    </lineage>
</organism>
<accession>A0A098YDR4</accession>
<evidence type="ECO:0000313" key="2">
    <source>
        <dbReference type="Proteomes" id="UP000029713"/>
    </source>
</evidence>
<reference evidence="1 2" key="1">
    <citation type="submission" date="2014-07" db="EMBL/GenBank/DDBJ databases">
        <title>Biosystematic studies on Modestobacter strains isolated from extreme hyper-arid desert soil and from historic building.</title>
        <authorList>
            <person name="Bukarasam K."/>
            <person name="Bull A."/>
            <person name="Girard G."/>
            <person name="van Wezel G."/>
            <person name="Goodfellow M."/>
        </authorList>
    </citation>
    <scope>NUCLEOTIDE SEQUENCE [LARGE SCALE GENOMIC DNA]</scope>
    <source>
        <strain evidence="1 2">KNN45-2b</strain>
    </source>
</reference>
<dbReference type="EMBL" id="JPMX01000003">
    <property type="protein sequence ID" value="KGH48629.1"/>
    <property type="molecule type" value="Genomic_DNA"/>
</dbReference>
<sequence>MVLAYGRRFTKVRIPVGHELGPMRQCYNNAFHAVVESLGTADQLTYCEGFALPASLELAVEHAWAVDAAGRVIDPTWDDAPRCGYVGVPLTLAHLMNRDQLDFRDPLGVTLADLKRDGLPASALA</sequence>
<proteinExistence type="predicted"/>
<name>A0A098YDR4_9ACTN</name>
<dbReference type="Proteomes" id="UP000029713">
    <property type="component" value="Unassembled WGS sequence"/>
</dbReference>
<keyword evidence="2" id="KW-1185">Reference proteome</keyword>